<keyword evidence="1" id="KW-0732">Signal</keyword>
<dbReference type="AlphaFoldDB" id="A0A194WY36"/>
<feature type="signal peptide" evidence="1">
    <location>
        <begin position="1"/>
        <end position="24"/>
    </location>
</feature>
<accession>A0A194WY36</accession>
<dbReference type="InParanoid" id="A0A194WY36"/>
<evidence type="ECO:0000313" key="2">
    <source>
        <dbReference type="EMBL" id="KUJ12886.1"/>
    </source>
</evidence>
<dbReference type="RefSeq" id="XP_018067241.1">
    <property type="nucleotide sequence ID" value="XM_018215585.1"/>
</dbReference>
<feature type="chain" id="PRO_5008267593" evidence="1">
    <location>
        <begin position="25"/>
        <end position="163"/>
    </location>
</feature>
<name>A0A194WY36_MOLSC</name>
<evidence type="ECO:0000256" key="1">
    <source>
        <dbReference type="SAM" id="SignalP"/>
    </source>
</evidence>
<proteinExistence type="predicted"/>
<reference evidence="2 3" key="1">
    <citation type="submission" date="2015-10" db="EMBL/GenBank/DDBJ databases">
        <title>Full genome of DAOMC 229536 Phialocephala scopiformis, a fungal endophyte of spruce producing the potent anti-insectan compound rugulosin.</title>
        <authorList>
            <consortium name="DOE Joint Genome Institute"/>
            <person name="Walker A.K."/>
            <person name="Frasz S.L."/>
            <person name="Seifert K.A."/>
            <person name="Miller J.D."/>
            <person name="Mondo S.J."/>
            <person name="Labutti K."/>
            <person name="Lipzen A."/>
            <person name="Dockter R."/>
            <person name="Kennedy M."/>
            <person name="Grigoriev I.V."/>
            <person name="Spatafora J.W."/>
        </authorList>
    </citation>
    <scope>NUCLEOTIDE SEQUENCE [LARGE SCALE GENOMIC DNA]</scope>
    <source>
        <strain evidence="2 3">CBS 120377</strain>
    </source>
</reference>
<evidence type="ECO:0000313" key="3">
    <source>
        <dbReference type="Proteomes" id="UP000070700"/>
    </source>
</evidence>
<dbReference type="KEGG" id="psco:LY89DRAFT_687822"/>
<keyword evidence="3" id="KW-1185">Reference proteome</keyword>
<organism evidence="2 3">
    <name type="scientific">Mollisia scopiformis</name>
    <name type="common">Conifer needle endophyte fungus</name>
    <name type="synonym">Phialocephala scopiformis</name>
    <dbReference type="NCBI Taxonomy" id="149040"/>
    <lineage>
        <taxon>Eukaryota</taxon>
        <taxon>Fungi</taxon>
        <taxon>Dikarya</taxon>
        <taxon>Ascomycota</taxon>
        <taxon>Pezizomycotina</taxon>
        <taxon>Leotiomycetes</taxon>
        <taxon>Helotiales</taxon>
        <taxon>Mollisiaceae</taxon>
        <taxon>Mollisia</taxon>
    </lineage>
</organism>
<dbReference type="GeneID" id="28825311"/>
<protein>
    <submittedName>
        <fullName evidence="2">Uncharacterized protein</fullName>
    </submittedName>
</protein>
<dbReference type="EMBL" id="KQ947423">
    <property type="protein sequence ID" value="KUJ12886.1"/>
    <property type="molecule type" value="Genomic_DNA"/>
</dbReference>
<gene>
    <name evidence="2" type="ORF">LY89DRAFT_687822</name>
</gene>
<sequence>MNSQILVFVHAHVLLPCITPSSTGSRYGCTGDATGSVRIPSATNNTMWRKIWVQGSKSSIYGKLTRGGKSSLLEVWIRTGTRSPPVDRANLVPDAMTSAVRIDASKRDSPFILEASSYIRTAILSREEDQNQHRHRYELLRSSREVSGSTWTCRDPITNCWSI</sequence>
<dbReference type="Proteomes" id="UP000070700">
    <property type="component" value="Unassembled WGS sequence"/>
</dbReference>